<feature type="domain" description="PKD" evidence="2">
    <location>
        <begin position="516"/>
        <end position="565"/>
    </location>
</feature>
<dbReference type="InterPro" id="IPR026341">
    <property type="entry name" value="T9SS_type_B"/>
</dbReference>
<dbReference type="Gene3D" id="2.60.40.10">
    <property type="entry name" value="Immunoglobulins"/>
    <property type="match status" value="3"/>
</dbReference>
<dbReference type="SMART" id="SM00089">
    <property type="entry name" value="PKD"/>
    <property type="match status" value="3"/>
</dbReference>
<dbReference type="NCBIfam" id="TIGR04131">
    <property type="entry name" value="Bac_Flav_CTERM"/>
    <property type="match status" value="1"/>
</dbReference>
<name>A0ABW5XT23_9SPHI</name>
<keyword evidence="1" id="KW-0812">Transmembrane</keyword>
<feature type="domain" description="PKD" evidence="2">
    <location>
        <begin position="419"/>
        <end position="486"/>
    </location>
</feature>
<dbReference type="PROSITE" id="PS50093">
    <property type="entry name" value="PKD"/>
    <property type="match status" value="3"/>
</dbReference>
<dbReference type="RefSeq" id="WP_377129161.1">
    <property type="nucleotide sequence ID" value="NZ_JBHUON010000019.1"/>
</dbReference>
<dbReference type="Pfam" id="PF13585">
    <property type="entry name" value="CHU_C"/>
    <property type="match status" value="1"/>
</dbReference>
<dbReference type="SUPFAM" id="SSF49299">
    <property type="entry name" value="PKD domain"/>
    <property type="match status" value="2"/>
</dbReference>
<dbReference type="Gene3D" id="2.60.120.260">
    <property type="entry name" value="Galactose-binding domain-like"/>
    <property type="match status" value="1"/>
</dbReference>
<accession>A0ABW5XT23</accession>
<keyword evidence="1" id="KW-0472">Membrane</keyword>
<keyword evidence="4" id="KW-1185">Reference proteome</keyword>
<dbReference type="Pfam" id="PF18911">
    <property type="entry name" value="PKD_4"/>
    <property type="match status" value="3"/>
</dbReference>
<proteinExistence type="predicted"/>
<feature type="transmembrane region" description="Helical" evidence="1">
    <location>
        <begin position="9"/>
        <end position="29"/>
    </location>
</feature>
<dbReference type="InterPro" id="IPR013783">
    <property type="entry name" value="Ig-like_fold"/>
</dbReference>
<sequence>MLPVVRTILHIRFLCAIVIICSAVLLVSYKGNAQSFGDPIVKITFGSGSSQYAGPLKPDSGYTDYFYVNKSPEDNDYTIANSTIGMNTAWVQTRDHTGDTNGMMMIVNASYQPGLFYTRTVTGLCGGTEFQFSAWIKNILRRTNGILPNVTFTIEDLSGNFLGGGNTNNVFATDTWEQYRFAFKTPANVQTVVLKMINNAPGGGGNDLAIDDIEFRPYGAVITVALDRADAIFCEGVQERVTMRATTPIPSGYAVKFQRLTPNGWVDLRPADTNTSIAIAVPAAPGVYNYRMVTADAGNIDSPPCVVSSNYLALTVGPLPKAVIDMPNEICMEPTVFNESSTAQVAAISSYLWTFGDGTESTERTPTHAYTSAGIKTVTLTVTNRVGCQSVVATKNINVIRPVNTDFRYSIPACETQVITFTDISTSIEGNIVSRVWDFGDGSQTVSKTDATPFVHTFVAARTYNVTLTTTTDKGCMRTRTYPVRINALPAVNFILPEVCYADYFAQFKDSSFVGGSNSGLIYKWNFEDSDASVADNTSNLQNPQHHFSRTALYTIKLTVQTADGCEFFKEKQLQVNGFPIPKFEVPGKDAICANQPGLFINKATASAGNVTKLEWFFDADRNTTMPDITDDEPRPDKVYSFKFPAVMYPRASATYKVRMVAYTGAAGDCQAISEQVVTILASPILQFTPPAIICLNNGIIKLHEHFKETTGIPGTVQFSGPGVKGNIFDPKAAGIGPVIIKCTYTSSSGTACVDEIIDTILVKPIPTNVDAGATIYILAGVKTSLNAIATGTNLKYLWTPSTGLSDATIPNPTVAALENTTTYTLKVTTEDGSPGDACSVEDNVTVVVLKVPGIPNTFTPNGDGINDTWEIKNLQAYEGAAITVFNRYGQRVYSSISYNKPWDGRMNGDYLPVGVYYYIIDPKHGRAQVSGYVTIIR</sequence>
<evidence type="ECO:0000313" key="4">
    <source>
        <dbReference type="Proteomes" id="UP001597601"/>
    </source>
</evidence>
<dbReference type="CDD" id="cd00146">
    <property type="entry name" value="PKD"/>
    <property type="match status" value="2"/>
</dbReference>
<evidence type="ECO:0000313" key="3">
    <source>
        <dbReference type="EMBL" id="MFD2865953.1"/>
    </source>
</evidence>
<keyword evidence="1" id="KW-1133">Transmembrane helix</keyword>
<dbReference type="Proteomes" id="UP001597601">
    <property type="component" value="Unassembled WGS sequence"/>
</dbReference>
<evidence type="ECO:0000256" key="1">
    <source>
        <dbReference type="SAM" id="Phobius"/>
    </source>
</evidence>
<protein>
    <submittedName>
        <fullName evidence="3">PKD domain-containing protein</fullName>
    </submittedName>
</protein>
<feature type="domain" description="PKD" evidence="2">
    <location>
        <begin position="350"/>
        <end position="387"/>
    </location>
</feature>
<evidence type="ECO:0000259" key="2">
    <source>
        <dbReference type="PROSITE" id="PS50093"/>
    </source>
</evidence>
<reference evidence="4" key="1">
    <citation type="journal article" date="2019" name="Int. J. Syst. Evol. Microbiol.">
        <title>The Global Catalogue of Microorganisms (GCM) 10K type strain sequencing project: providing services to taxonomists for standard genome sequencing and annotation.</title>
        <authorList>
            <consortium name="The Broad Institute Genomics Platform"/>
            <consortium name="The Broad Institute Genome Sequencing Center for Infectious Disease"/>
            <person name="Wu L."/>
            <person name="Ma J."/>
        </authorList>
    </citation>
    <scope>NUCLEOTIDE SEQUENCE [LARGE SCALE GENOMIC DNA]</scope>
    <source>
        <strain evidence="4">KCTC 52232</strain>
    </source>
</reference>
<organism evidence="3 4">
    <name type="scientific">Mucilaginibacter antarcticus</name>
    <dbReference type="NCBI Taxonomy" id="1855725"/>
    <lineage>
        <taxon>Bacteria</taxon>
        <taxon>Pseudomonadati</taxon>
        <taxon>Bacteroidota</taxon>
        <taxon>Sphingobacteriia</taxon>
        <taxon>Sphingobacteriales</taxon>
        <taxon>Sphingobacteriaceae</taxon>
        <taxon>Mucilaginibacter</taxon>
    </lineage>
</organism>
<dbReference type="InterPro" id="IPR022409">
    <property type="entry name" value="PKD/Chitinase_dom"/>
</dbReference>
<dbReference type="EMBL" id="JBHUON010000019">
    <property type="protein sequence ID" value="MFD2865953.1"/>
    <property type="molecule type" value="Genomic_DNA"/>
</dbReference>
<comment type="caution">
    <text evidence="3">The sequence shown here is derived from an EMBL/GenBank/DDBJ whole genome shotgun (WGS) entry which is preliminary data.</text>
</comment>
<dbReference type="InterPro" id="IPR000601">
    <property type="entry name" value="PKD_dom"/>
</dbReference>
<gene>
    <name evidence="3" type="ORF">ACFSYC_14725</name>
</gene>
<dbReference type="InterPro" id="IPR035986">
    <property type="entry name" value="PKD_dom_sf"/>
</dbReference>